<proteinExistence type="predicted"/>
<feature type="transmembrane region" description="Helical" evidence="2">
    <location>
        <begin position="6"/>
        <end position="25"/>
    </location>
</feature>
<feature type="region of interest" description="Disordered" evidence="1">
    <location>
        <begin position="28"/>
        <end position="47"/>
    </location>
</feature>
<evidence type="ECO:0000256" key="2">
    <source>
        <dbReference type="SAM" id="Phobius"/>
    </source>
</evidence>
<dbReference type="AlphaFoldDB" id="R9S9K4"/>
<organism evidence="3">
    <name type="scientific">Leavenworthia alabamica</name>
    <name type="common">Alabama glade-cress</name>
    <dbReference type="NCBI Taxonomy" id="310722"/>
    <lineage>
        <taxon>Eukaryota</taxon>
        <taxon>Viridiplantae</taxon>
        <taxon>Streptophyta</taxon>
        <taxon>Embryophyta</taxon>
        <taxon>Tracheophyta</taxon>
        <taxon>Spermatophyta</taxon>
        <taxon>Magnoliopsida</taxon>
        <taxon>eudicotyledons</taxon>
        <taxon>Gunneridae</taxon>
        <taxon>Pentapetalae</taxon>
        <taxon>rosids</taxon>
        <taxon>malvids</taxon>
        <taxon>Brassicales</taxon>
        <taxon>Brassicaceae</taxon>
        <taxon>Cardamineae</taxon>
        <taxon>Leavenworthia</taxon>
    </lineage>
</organism>
<evidence type="ECO:0000256" key="1">
    <source>
        <dbReference type="SAM" id="MobiDB-lite"/>
    </source>
</evidence>
<gene>
    <name evidence="3" type="primary">SCRL</name>
</gene>
<keyword evidence="2" id="KW-0812">Transmembrane</keyword>
<keyword evidence="2" id="KW-0472">Membrane</keyword>
<keyword evidence="2" id="KW-1133">Transmembrane helix</keyword>
<reference evidence="3" key="1">
    <citation type="journal article" date="2013" name="PLoS Biol.">
        <title>Secondary evolution of a self-incompatibility locus in the brassicaceae genus leavenworthia.</title>
        <authorList>
            <person name="Chantha S.C."/>
            <person name="Herman A.C."/>
            <person name="Platts A.E."/>
            <person name="Vekemans X."/>
            <person name="Schoen D.J."/>
        </authorList>
    </citation>
    <scope>NUCLEOTIDE SEQUENCE</scope>
</reference>
<name>R9S9K4_LEAAL</name>
<reference evidence="3" key="2">
    <citation type="submission" date="2013-04" db="EMBL/GenBank/DDBJ databases">
        <authorList>
            <person name="Chantha S.-C."/>
            <person name="Platts A."/>
            <person name="Schoen D.J."/>
        </authorList>
    </citation>
    <scope>NUCLEOTIDE SEQUENCE</scope>
</reference>
<evidence type="ECO:0000313" key="3">
    <source>
        <dbReference type="EMBL" id="AGN12768.1"/>
    </source>
</evidence>
<accession>R9S9K4</accession>
<dbReference type="EMBL" id="KC981240">
    <property type="protein sequence ID" value="AGN12768.1"/>
    <property type="molecule type" value="Genomic_DNA"/>
</dbReference>
<sequence length="92" mass="10239">MAKSVWLTSFISYLMISMLISTVIPKPHNSGVPSRKPSSTCGQQKGDESCKRLCLEIKGYLSGKCKSYGNGKFCECCRVRPCLVAHLMFPFK</sequence>
<protein>
    <submittedName>
        <fullName evidence="3">S-locus cysteine-rich-like protein</fullName>
    </submittedName>
</protein>